<protein>
    <submittedName>
        <fullName evidence="2">Uncharacterized protein</fullName>
    </submittedName>
</protein>
<sequence>MAPMIFSDNNPFAILPEESMHAVIIKTAAWTGIAPGMALGELWQGALLILSAAAGIEGLCVPRSRRAEPEDFHYAAVAIQGFSLLGVVDHFLDAVLLEAAEVGWPLYISRLLTSVVGFLTVGGVVLMFLGIYAKDLIHGFMTRQVSWWP</sequence>
<gene>
    <name evidence="2" type="ORF">LMH87_002889</name>
</gene>
<evidence type="ECO:0000256" key="1">
    <source>
        <dbReference type="SAM" id="Phobius"/>
    </source>
</evidence>
<feature type="transmembrane region" description="Helical" evidence="1">
    <location>
        <begin position="72"/>
        <end position="92"/>
    </location>
</feature>
<name>A0A9W8UJX0_AKAMU</name>
<dbReference type="EMBL" id="JAJHUN010000010">
    <property type="protein sequence ID" value="KAJ4148419.1"/>
    <property type="molecule type" value="Genomic_DNA"/>
</dbReference>
<keyword evidence="1" id="KW-0472">Membrane</keyword>
<dbReference type="GeneID" id="80890048"/>
<accession>A0A9W8UJX0</accession>
<comment type="caution">
    <text evidence="2">The sequence shown here is derived from an EMBL/GenBank/DDBJ whole genome shotgun (WGS) entry which is preliminary data.</text>
</comment>
<reference evidence="2" key="1">
    <citation type="journal article" date="2023" name="Access Microbiol">
        <title>De-novo genome assembly for Akanthomyces muscarius, a biocontrol agent of insect agricultural pests.</title>
        <authorList>
            <person name="Erdos Z."/>
            <person name="Studholme D.J."/>
            <person name="Raymond B."/>
            <person name="Sharma M."/>
        </authorList>
    </citation>
    <scope>NUCLEOTIDE SEQUENCE</scope>
    <source>
        <strain evidence="2">Ve6</strain>
    </source>
</reference>
<feature type="transmembrane region" description="Helical" evidence="1">
    <location>
        <begin position="42"/>
        <end position="60"/>
    </location>
</feature>
<organism evidence="2 3">
    <name type="scientific">Akanthomyces muscarius</name>
    <name type="common">Entomopathogenic fungus</name>
    <name type="synonym">Lecanicillium muscarium</name>
    <dbReference type="NCBI Taxonomy" id="2231603"/>
    <lineage>
        <taxon>Eukaryota</taxon>
        <taxon>Fungi</taxon>
        <taxon>Dikarya</taxon>
        <taxon>Ascomycota</taxon>
        <taxon>Pezizomycotina</taxon>
        <taxon>Sordariomycetes</taxon>
        <taxon>Hypocreomycetidae</taxon>
        <taxon>Hypocreales</taxon>
        <taxon>Cordycipitaceae</taxon>
        <taxon>Akanthomyces</taxon>
    </lineage>
</organism>
<dbReference type="KEGG" id="amus:LMH87_002889"/>
<proteinExistence type="predicted"/>
<evidence type="ECO:0000313" key="2">
    <source>
        <dbReference type="EMBL" id="KAJ4148419.1"/>
    </source>
</evidence>
<keyword evidence="3" id="KW-1185">Reference proteome</keyword>
<keyword evidence="1" id="KW-1133">Transmembrane helix</keyword>
<keyword evidence="1" id="KW-0812">Transmembrane</keyword>
<evidence type="ECO:0000313" key="3">
    <source>
        <dbReference type="Proteomes" id="UP001144673"/>
    </source>
</evidence>
<dbReference type="Proteomes" id="UP001144673">
    <property type="component" value="Chromosome 3"/>
</dbReference>
<dbReference type="AlphaFoldDB" id="A0A9W8UJX0"/>
<feature type="transmembrane region" description="Helical" evidence="1">
    <location>
        <begin position="112"/>
        <end position="133"/>
    </location>
</feature>
<dbReference type="RefSeq" id="XP_056051360.1">
    <property type="nucleotide sequence ID" value="XM_056194419.1"/>
</dbReference>